<dbReference type="AlphaFoldDB" id="A0AAV2HWY5"/>
<comment type="similarity">
    <text evidence="1 2">Belongs to the serpin family.</text>
</comment>
<dbReference type="InterPro" id="IPR042178">
    <property type="entry name" value="Serpin_sf_1"/>
</dbReference>
<sequence length="415" mass="46018">MIIMAIRLLPIVVGLLAIIGRVDCAWGIPETRDFVPLSTASTKFSQKLYKDLAINRPNAVFSPFSAHVALSMAYLGARGNTANELRTALQLTPEIEVHDNYQELIDLLNKVNDVTLDIANSVWIHPDITLLEDYKTELVTKYYANVDALDFSNPNGPEQPINTWVAKQTRDKIRAIVPHGVLSPSTSLIIVNTVYFSADWNSGFNETLTKNKTFTKQDGLKVQVEMMTQTGRFEIKESVVAGAGVLRLPYSDERFAMYVLLPRTFSGLPDLEKTIADDDFDNDMLFNDFMEATVAVSLPKFQFTASMDLKNTLKKLGLSSAFSESANFSGISATKTHISGVMQKAMVEIKESGTVAAAVTEVDVSNRSTFPAVKKTPFTFNADHPFVYFIRQDSSGQILFHGKLSDPQMEKMEAS</sequence>
<dbReference type="EMBL" id="CAXITT010000310">
    <property type="protein sequence ID" value="CAL1538703.1"/>
    <property type="molecule type" value="Genomic_DNA"/>
</dbReference>
<evidence type="ECO:0000256" key="2">
    <source>
        <dbReference type="RuleBase" id="RU000411"/>
    </source>
</evidence>
<feature type="chain" id="PRO_5043976843" description="Serpin domain-containing protein" evidence="3">
    <location>
        <begin position="25"/>
        <end position="415"/>
    </location>
</feature>
<feature type="domain" description="Serpin" evidence="4">
    <location>
        <begin position="46"/>
        <end position="407"/>
    </location>
</feature>
<dbReference type="PANTHER" id="PTHR11461">
    <property type="entry name" value="SERINE PROTEASE INHIBITOR, SERPIN"/>
    <property type="match status" value="1"/>
</dbReference>
<evidence type="ECO:0000256" key="1">
    <source>
        <dbReference type="ARBA" id="ARBA00009500"/>
    </source>
</evidence>
<dbReference type="PANTHER" id="PTHR11461:SF211">
    <property type="entry name" value="GH10112P-RELATED"/>
    <property type="match status" value="1"/>
</dbReference>
<dbReference type="InterPro" id="IPR042185">
    <property type="entry name" value="Serpin_sf_2"/>
</dbReference>
<dbReference type="PROSITE" id="PS00284">
    <property type="entry name" value="SERPIN"/>
    <property type="match status" value="1"/>
</dbReference>
<reference evidence="5 6" key="1">
    <citation type="submission" date="2024-04" db="EMBL/GenBank/DDBJ databases">
        <authorList>
            <consortium name="Genoscope - CEA"/>
            <person name="William W."/>
        </authorList>
    </citation>
    <scope>NUCLEOTIDE SEQUENCE [LARGE SCALE GENOMIC DNA]</scope>
</reference>
<dbReference type="SMART" id="SM00093">
    <property type="entry name" value="SERPIN"/>
    <property type="match status" value="1"/>
</dbReference>
<dbReference type="InterPro" id="IPR023795">
    <property type="entry name" value="Serpin_CS"/>
</dbReference>
<dbReference type="GO" id="GO:0005615">
    <property type="term" value="C:extracellular space"/>
    <property type="evidence" value="ECO:0007669"/>
    <property type="project" value="InterPro"/>
</dbReference>
<protein>
    <recommendedName>
        <fullName evidence="4">Serpin domain-containing protein</fullName>
    </recommendedName>
</protein>
<accession>A0AAV2HWY5</accession>
<dbReference type="SUPFAM" id="SSF56574">
    <property type="entry name" value="Serpins"/>
    <property type="match status" value="1"/>
</dbReference>
<evidence type="ECO:0000313" key="5">
    <source>
        <dbReference type="EMBL" id="CAL1538703.1"/>
    </source>
</evidence>
<comment type="caution">
    <text evidence="5">The sequence shown here is derived from an EMBL/GenBank/DDBJ whole genome shotgun (WGS) entry which is preliminary data.</text>
</comment>
<organism evidence="5 6">
    <name type="scientific">Lymnaea stagnalis</name>
    <name type="common">Great pond snail</name>
    <name type="synonym">Helix stagnalis</name>
    <dbReference type="NCBI Taxonomy" id="6523"/>
    <lineage>
        <taxon>Eukaryota</taxon>
        <taxon>Metazoa</taxon>
        <taxon>Spiralia</taxon>
        <taxon>Lophotrochozoa</taxon>
        <taxon>Mollusca</taxon>
        <taxon>Gastropoda</taxon>
        <taxon>Heterobranchia</taxon>
        <taxon>Euthyneura</taxon>
        <taxon>Panpulmonata</taxon>
        <taxon>Hygrophila</taxon>
        <taxon>Lymnaeoidea</taxon>
        <taxon>Lymnaeidae</taxon>
        <taxon>Lymnaea</taxon>
    </lineage>
</organism>
<dbReference type="InterPro" id="IPR036186">
    <property type="entry name" value="Serpin_sf"/>
</dbReference>
<dbReference type="Gene3D" id="2.30.39.10">
    <property type="entry name" value="Alpha-1-antitrypsin, domain 1"/>
    <property type="match status" value="1"/>
</dbReference>
<dbReference type="InterPro" id="IPR000215">
    <property type="entry name" value="Serpin_fam"/>
</dbReference>
<keyword evidence="3" id="KW-0732">Signal</keyword>
<dbReference type="Proteomes" id="UP001497497">
    <property type="component" value="Unassembled WGS sequence"/>
</dbReference>
<keyword evidence="6" id="KW-1185">Reference proteome</keyword>
<feature type="signal peptide" evidence="3">
    <location>
        <begin position="1"/>
        <end position="24"/>
    </location>
</feature>
<gene>
    <name evidence="5" type="ORF">GSLYS_00012524001</name>
</gene>
<dbReference type="GO" id="GO:0004867">
    <property type="term" value="F:serine-type endopeptidase inhibitor activity"/>
    <property type="evidence" value="ECO:0007669"/>
    <property type="project" value="InterPro"/>
</dbReference>
<evidence type="ECO:0000256" key="3">
    <source>
        <dbReference type="SAM" id="SignalP"/>
    </source>
</evidence>
<dbReference type="Gene3D" id="3.30.497.10">
    <property type="entry name" value="Antithrombin, subunit I, domain 2"/>
    <property type="match status" value="1"/>
</dbReference>
<evidence type="ECO:0000313" key="6">
    <source>
        <dbReference type="Proteomes" id="UP001497497"/>
    </source>
</evidence>
<proteinExistence type="inferred from homology"/>
<dbReference type="Pfam" id="PF00079">
    <property type="entry name" value="Serpin"/>
    <property type="match status" value="1"/>
</dbReference>
<name>A0AAV2HWY5_LYMST</name>
<evidence type="ECO:0000259" key="4">
    <source>
        <dbReference type="SMART" id="SM00093"/>
    </source>
</evidence>
<dbReference type="InterPro" id="IPR023796">
    <property type="entry name" value="Serpin_dom"/>
</dbReference>